<evidence type="ECO:0000313" key="3">
    <source>
        <dbReference type="EMBL" id="ETR73914.1"/>
    </source>
</evidence>
<organism evidence="3 4">
    <name type="scientific">Candidatus Magnetoglobus multicellularis str. Araruama</name>
    <dbReference type="NCBI Taxonomy" id="890399"/>
    <lineage>
        <taxon>Bacteria</taxon>
        <taxon>Pseudomonadati</taxon>
        <taxon>Thermodesulfobacteriota</taxon>
        <taxon>Desulfobacteria</taxon>
        <taxon>Desulfobacterales</taxon>
        <taxon>Desulfobacteraceae</taxon>
        <taxon>Candidatus Magnetoglobus</taxon>
    </lineage>
</organism>
<reference evidence="4" key="1">
    <citation type="submission" date="2012-11" db="EMBL/GenBank/DDBJ databases">
        <authorList>
            <person name="Lucero-Rivera Y.E."/>
            <person name="Tovar-Ramirez D."/>
        </authorList>
    </citation>
    <scope>NUCLEOTIDE SEQUENCE [LARGE SCALE GENOMIC DNA]</scope>
    <source>
        <strain evidence="4">Araruama</strain>
    </source>
</reference>
<dbReference type="Pfam" id="PF07085">
    <property type="entry name" value="DRTGG"/>
    <property type="match status" value="1"/>
</dbReference>
<dbReference type="InterPro" id="IPR028979">
    <property type="entry name" value="Ser_kin/Pase_Hpr-like_N_sf"/>
</dbReference>
<comment type="caution">
    <text evidence="3">The sequence shown here is derived from an EMBL/GenBank/DDBJ whole genome shotgun (WGS) entry which is preliminary data.</text>
</comment>
<dbReference type="SUPFAM" id="SSF75138">
    <property type="entry name" value="HprK N-terminal domain-like"/>
    <property type="match status" value="1"/>
</dbReference>
<dbReference type="EMBL" id="ATBP01000032">
    <property type="protein sequence ID" value="ETR73914.1"/>
    <property type="molecule type" value="Genomic_DNA"/>
</dbReference>
<comment type="subunit">
    <text evidence="1">Homohexamer.</text>
</comment>
<evidence type="ECO:0000256" key="1">
    <source>
        <dbReference type="ARBA" id="ARBA00011643"/>
    </source>
</evidence>
<accession>A0A1V1PGM6</accession>
<protein>
    <submittedName>
        <fullName evidence="3">DRTGG domain protein</fullName>
    </submittedName>
</protein>
<dbReference type="InterPro" id="IPR010766">
    <property type="entry name" value="DRTGG"/>
</dbReference>
<dbReference type="Gene3D" id="3.40.1390.20">
    <property type="entry name" value="HprK N-terminal domain-like"/>
    <property type="match status" value="1"/>
</dbReference>
<sequence>MKLKEIRDILDATVVCGEEQMNIDIVSGGGADLMSDVLSATAKGSVLLTGQNTPNVIEICIMAEVGAVVLVRGKQPSKKVVEMAKANSIPILLCHESMFVACGRLYMEGLRGMDGSW</sequence>
<evidence type="ECO:0000259" key="2">
    <source>
        <dbReference type="Pfam" id="PF07085"/>
    </source>
</evidence>
<dbReference type="Proteomes" id="UP000189670">
    <property type="component" value="Unassembled WGS sequence"/>
</dbReference>
<evidence type="ECO:0000313" key="4">
    <source>
        <dbReference type="Proteomes" id="UP000189670"/>
    </source>
</evidence>
<gene>
    <name evidence="3" type="ORF">OMM_06655</name>
</gene>
<feature type="domain" description="DRTGG" evidence="2">
    <location>
        <begin position="5"/>
        <end position="99"/>
    </location>
</feature>
<proteinExistence type="predicted"/>
<name>A0A1V1PGM6_9BACT</name>
<dbReference type="AlphaFoldDB" id="A0A1V1PGM6"/>